<evidence type="ECO:0000313" key="1">
    <source>
        <dbReference type="EMBL" id="OPF18147.1"/>
    </source>
</evidence>
<dbReference type="EMBL" id="MVGR01000004">
    <property type="protein sequence ID" value="OPF18147.1"/>
    <property type="molecule type" value="Genomic_DNA"/>
</dbReference>
<sequence>MDGVGSNNTPVGSIDAIVPLGSTVVKAFLYSTTYNFDAPFTPIVNFDGTTYSTWTDLGFAVTCCGLKAFRTDVTTQVATKIGGGAASPFVFDVLSENPNGSIDGTVLALVYSNPAEQERTISFLDGNTAATGTTTFVNLTTPLTSTQLLDPTFEALMSLGIGFSFQTGSNQYSTIDVNSTRLTSAAGGSDDGTPGNGGLITVGGIGDSTANPANPLAIPSSDYSAAPRLDDELYSLKPFLNVGDTQIRIESTNPSNDDNIFFVGVNLTAKANVCVDDPDLCRTVPEPTSTLSLLALGTLGAASTLKRQLKPSKSSEKETTKVG</sequence>
<organism evidence="1 2">
    <name type="scientific">Microcystis aeruginosa KW</name>
    <dbReference type="NCBI Taxonomy" id="1960155"/>
    <lineage>
        <taxon>Bacteria</taxon>
        <taxon>Bacillati</taxon>
        <taxon>Cyanobacteriota</taxon>
        <taxon>Cyanophyceae</taxon>
        <taxon>Oscillatoriophycideae</taxon>
        <taxon>Chroococcales</taxon>
        <taxon>Microcystaceae</taxon>
        <taxon>Microcystis</taxon>
    </lineage>
</organism>
<gene>
    <name evidence="1" type="ORF">B1L04_10685</name>
</gene>
<dbReference type="InterPro" id="IPR013424">
    <property type="entry name" value="Ice-binding_C"/>
</dbReference>
<reference evidence="1 2" key="1">
    <citation type="submission" date="2017-02" db="EMBL/GenBank/DDBJ databases">
        <title>Genome sequence of Microcystis aeruginosa KW.</title>
        <authorList>
            <person name="Oh H.-M."/>
            <person name="Ahn C.-Y."/>
            <person name="Jeong H."/>
            <person name="Srivastava A."/>
            <person name="Lee H.-G."/>
            <person name="Kang S.-R."/>
        </authorList>
    </citation>
    <scope>NUCLEOTIDE SEQUENCE [LARGE SCALE GENOMIC DNA]</scope>
    <source>
        <strain evidence="1 2">KW</strain>
    </source>
</reference>
<comment type="caution">
    <text evidence="1">The sequence shown here is derived from an EMBL/GenBank/DDBJ whole genome shotgun (WGS) entry which is preliminary data.</text>
</comment>
<name>A0A1V4BUN0_MICAE</name>
<accession>A0A1V4BUN0</accession>
<dbReference type="AlphaFoldDB" id="A0A1V4BUN0"/>
<evidence type="ECO:0000313" key="2">
    <source>
        <dbReference type="Proteomes" id="UP000189835"/>
    </source>
</evidence>
<dbReference type="Proteomes" id="UP000189835">
    <property type="component" value="Unassembled WGS sequence"/>
</dbReference>
<proteinExistence type="predicted"/>
<protein>
    <submittedName>
        <fullName evidence="1">PEP-CTERM sorting domain-containing protein</fullName>
    </submittedName>
</protein>
<dbReference type="NCBIfam" id="TIGR02595">
    <property type="entry name" value="PEP_CTERM"/>
    <property type="match status" value="1"/>
</dbReference>